<sequence length="743" mass="82235">MVPRRTDWRGDRHAAQPRDCDNGMMWLRLWAAMVIALALPLHAGPAPRPAEPVDHVDPFIGTDGTGHTFPGPSRPFAMVQPGPDNADSGWAFTSGYQYRAPQIIGFSQNRASGTGIPELGDVLLQPSQTRRDDFASRYAKDSERATPGYYAVTLADNGVRVELTSSLRTTFHRYSFDKVGRVWVLADLQHGLTFMTDRQPVLSNDVRMTKYGFEGVQQRTNWTRRTVAFSVAFDHPVAEVIAMPPRATDAAPRFLLAFDLKGGRVLQAKIGLSTADIAGARLNRKEIGGWNFAQVAADSKAEWNRLLGRVRIEGPQQQQRIFTTALYHAFLHPSVISDRDGRWRGPDGKIRKAAKGLRYSTFSLWDSFRAAQPLYTLLVPERVDDFANSLLDYADATGRLPIWPIWGGETGTMIGEPALPVLADIWAKGFRGFDGKRALATMVATASEDAALSQWSIYDRYGYYPYDKVEGEAVSSTLEAGIGVDAVARMAQLLGDNATAQRFRMRAQGWRKLIDPETRLARGRDSEGNWRTPFDPLKPTSPLNNPGDYTEANAWQYSWTPALFDPQGLGEAMGGAAHFRQMLDRFFFELKPSSGAEYLGQEAMIGQYAHGNEPSHHIAWLYAFTDSPETGHRLVHRIAHDFYKDSPDGIIGNEDAGQMSAWYIFATLGFYPVQPASAQYVAGIPLAGRAHIRVPGRPALDIIREGSGDRLGSVVLDGAPLTPTAIAHRRLVRGGKLTFTTKR</sequence>
<dbReference type="InterPro" id="IPR005887">
    <property type="entry name" value="GH92_a_mannosidase_put"/>
</dbReference>
<evidence type="ECO:0000313" key="5">
    <source>
        <dbReference type="Proteomes" id="UP000320160"/>
    </source>
</evidence>
<evidence type="ECO:0000259" key="3">
    <source>
        <dbReference type="Pfam" id="PF17678"/>
    </source>
</evidence>
<dbReference type="InterPro" id="IPR014718">
    <property type="entry name" value="GH-type_carb-bd"/>
</dbReference>
<feature type="region of interest" description="Disordered" evidence="1">
    <location>
        <begin position="521"/>
        <end position="543"/>
    </location>
</feature>
<keyword evidence="5" id="KW-1185">Reference proteome</keyword>
<gene>
    <name evidence="4" type="ORF">FOM92_14035</name>
</gene>
<dbReference type="InterPro" id="IPR050883">
    <property type="entry name" value="PNGase"/>
</dbReference>
<dbReference type="InterPro" id="IPR012939">
    <property type="entry name" value="Glyco_hydro_92"/>
</dbReference>
<dbReference type="PANTHER" id="PTHR12143:SF39">
    <property type="entry name" value="SECRETED PROTEIN"/>
    <property type="match status" value="1"/>
</dbReference>
<dbReference type="EMBL" id="VKKU01000002">
    <property type="protein sequence ID" value="TSB02225.1"/>
    <property type="molecule type" value="Genomic_DNA"/>
</dbReference>
<dbReference type="GO" id="GO:0000224">
    <property type="term" value="F:peptide-N4-(N-acetyl-beta-glucosaminyl)asparagine amidase activity"/>
    <property type="evidence" value="ECO:0007669"/>
    <property type="project" value="TreeGrafter"/>
</dbReference>
<dbReference type="PANTHER" id="PTHR12143">
    <property type="entry name" value="PEPTIDE N-GLYCANASE PNGASE -RELATED"/>
    <property type="match status" value="1"/>
</dbReference>
<dbReference type="GO" id="GO:0005829">
    <property type="term" value="C:cytosol"/>
    <property type="evidence" value="ECO:0007669"/>
    <property type="project" value="TreeGrafter"/>
</dbReference>
<dbReference type="Gene3D" id="2.70.98.10">
    <property type="match status" value="1"/>
</dbReference>
<protein>
    <submittedName>
        <fullName evidence="4">Glycoside hydrolase family 92 protein</fullName>
    </submittedName>
</protein>
<evidence type="ECO:0000256" key="1">
    <source>
        <dbReference type="SAM" id="MobiDB-lite"/>
    </source>
</evidence>
<dbReference type="GO" id="GO:0005975">
    <property type="term" value="P:carbohydrate metabolic process"/>
    <property type="evidence" value="ECO:0007669"/>
    <property type="project" value="InterPro"/>
</dbReference>
<feature type="domain" description="Glycosyl hydrolase family 92" evidence="2">
    <location>
        <begin position="280"/>
        <end position="741"/>
    </location>
</feature>
<organism evidence="4 5">
    <name type="scientific">Sphingorhabdus contaminans</name>
    <dbReference type="NCBI Taxonomy" id="1343899"/>
    <lineage>
        <taxon>Bacteria</taxon>
        <taxon>Pseudomonadati</taxon>
        <taxon>Pseudomonadota</taxon>
        <taxon>Alphaproteobacteria</taxon>
        <taxon>Sphingomonadales</taxon>
        <taxon>Sphingomonadaceae</taxon>
        <taxon>Sphingorhabdus</taxon>
    </lineage>
</organism>
<comment type="caution">
    <text evidence="4">The sequence shown here is derived from an EMBL/GenBank/DDBJ whole genome shotgun (WGS) entry which is preliminary data.</text>
</comment>
<proteinExistence type="predicted"/>
<dbReference type="NCBIfam" id="TIGR01180">
    <property type="entry name" value="aman2_put"/>
    <property type="match status" value="1"/>
</dbReference>
<feature type="domain" description="Glycosyl hydrolase family 92 N-terminal" evidence="3">
    <location>
        <begin position="55"/>
        <end position="273"/>
    </location>
</feature>
<dbReference type="OrthoDB" id="9804511at2"/>
<accession>A0A553WC08</accession>
<dbReference type="Pfam" id="PF07971">
    <property type="entry name" value="Glyco_hydro_92"/>
    <property type="match status" value="1"/>
</dbReference>
<keyword evidence="4" id="KW-0378">Hydrolase</keyword>
<dbReference type="Gene3D" id="3.30.2080.10">
    <property type="entry name" value="GH92 mannosidase domain"/>
    <property type="match status" value="1"/>
</dbReference>
<evidence type="ECO:0000313" key="4">
    <source>
        <dbReference type="EMBL" id="TSB02225.1"/>
    </source>
</evidence>
<dbReference type="SUPFAM" id="SSF48208">
    <property type="entry name" value="Six-hairpin glycosidases"/>
    <property type="match status" value="1"/>
</dbReference>
<dbReference type="GO" id="GO:0006516">
    <property type="term" value="P:glycoprotein catabolic process"/>
    <property type="evidence" value="ECO:0007669"/>
    <property type="project" value="TreeGrafter"/>
</dbReference>
<dbReference type="Gene3D" id="1.20.1610.10">
    <property type="entry name" value="alpha-1,2-mannosidases domains"/>
    <property type="match status" value="1"/>
</dbReference>
<reference evidence="4 5" key="1">
    <citation type="submission" date="2019-07" db="EMBL/GenBank/DDBJ databases">
        <authorList>
            <person name="Park M."/>
        </authorList>
    </citation>
    <scope>NUCLEOTIDE SEQUENCE [LARGE SCALE GENOMIC DNA]</scope>
    <source>
        <strain evidence="4 5">KCTC32445</strain>
    </source>
</reference>
<dbReference type="InterPro" id="IPR008928">
    <property type="entry name" value="6-hairpin_glycosidase_sf"/>
</dbReference>
<dbReference type="GO" id="GO:0030246">
    <property type="term" value="F:carbohydrate binding"/>
    <property type="evidence" value="ECO:0007669"/>
    <property type="project" value="InterPro"/>
</dbReference>
<name>A0A553WC08_9SPHN</name>
<evidence type="ECO:0000259" key="2">
    <source>
        <dbReference type="Pfam" id="PF07971"/>
    </source>
</evidence>
<dbReference type="InterPro" id="IPR041371">
    <property type="entry name" value="GH92_N"/>
</dbReference>
<dbReference type="Pfam" id="PF17678">
    <property type="entry name" value="Glyco_hydro_92N"/>
    <property type="match status" value="1"/>
</dbReference>
<dbReference type="Gene3D" id="1.20.1050.60">
    <property type="entry name" value="alpha-1,2-mannosidase"/>
    <property type="match status" value="1"/>
</dbReference>
<dbReference type="AlphaFoldDB" id="A0A553WC08"/>
<dbReference type="Proteomes" id="UP000320160">
    <property type="component" value="Unassembled WGS sequence"/>
</dbReference>